<dbReference type="InterPro" id="IPR031728">
    <property type="entry name" value="GlcAase_C"/>
</dbReference>
<dbReference type="KEGG" id="mbe:MBM_03116"/>
<dbReference type="GO" id="GO:0016787">
    <property type="term" value="F:hydrolase activity"/>
    <property type="evidence" value="ECO:0007669"/>
    <property type="project" value="UniProtKB-KW"/>
</dbReference>
<dbReference type="InterPro" id="IPR013780">
    <property type="entry name" value="Glyco_hydro_b"/>
</dbReference>
<dbReference type="EMBL" id="JH921432">
    <property type="protein sequence ID" value="EKD18874.1"/>
    <property type="molecule type" value="Genomic_DNA"/>
</dbReference>
<dbReference type="RefSeq" id="XP_007291005.1">
    <property type="nucleotide sequence ID" value="XM_007290943.1"/>
</dbReference>
<keyword evidence="1" id="KW-0732">Signal</keyword>
<name>K1Y148_MARBU</name>
<feature type="signal peptide" evidence="1">
    <location>
        <begin position="1"/>
        <end position="27"/>
    </location>
</feature>
<evidence type="ECO:0000313" key="3">
    <source>
        <dbReference type="EMBL" id="EKD18874.1"/>
    </source>
</evidence>
<dbReference type="InterPro" id="IPR052974">
    <property type="entry name" value="GH79_Enzymes"/>
</dbReference>
<dbReference type="AlphaFoldDB" id="K1Y148"/>
<dbReference type="PANTHER" id="PTHR36183">
    <property type="entry name" value="BETA-GLUCURONIDASE"/>
    <property type="match status" value="1"/>
</dbReference>
<protein>
    <submittedName>
        <fullName evidence="3">Glycoside hydrolase family 79 protein</fullName>
    </submittedName>
</protein>
<dbReference type="Proteomes" id="UP000006753">
    <property type="component" value="Unassembled WGS sequence"/>
</dbReference>
<dbReference type="SUPFAM" id="SSF51445">
    <property type="entry name" value="(Trans)glycosidases"/>
    <property type="match status" value="1"/>
</dbReference>
<dbReference type="Pfam" id="PF16862">
    <property type="entry name" value="Glyco_hydro_79C"/>
    <property type="match status" value="1"/>
</dbReference>
<keyword evidence="4" id="KW-1185">Reference proteome</keyword>
<sequence>MFFSRKQAVGFLLPALVRVECATVTYAVPSSPPNGAAPLDPAPVGVSFEFFAFPSYFLNVSATNQCLKNFQDLTGTWPPIRIGGTTQDRAVYDPAISEYVVYTVADPADAPEDLKFGPSFMTLAGTYEGTVVVGLNRGKDDIANTIEAAKVATANIPNLRAIELGNEPDYYLRNGQPIAVKAPAWDPSADAASQNDWILEVGATLGIKALFQAGNWNEAPSTWGAEGLIASQNDSVKSYIHNYAHHNYPGGTVDSLMSHTRIAANVDTFAADIAAATSAGKDYVLGETNSVSGGGAAKTSPLFGASLWTMDYALRASAAGIKRTYFHHGTMGNCYYCWWGRHAIGAPYYGAYAATRAMAGGASIHALDAGKDAFAVYVVYDKQGRPLRAVLYNSEFFDGSGTRASQTFVLSGLGAVASVGARRLSAASANARADQGAAGSVTFGGLEFAAETCVSSGSDKVEKVAVTGGQVSLDVAASEALVVDLQ</sequence>
<keyword evidence="3" id="KW-0378">Hydrolase</keyword>
<dbReference type="GeneID" id="18759051"/>
<dbReference type="HOGENOM" id="CLU_022148_4_0_1"/>
<evidence type="ECO:0000259" key="2">
    <source>
        <dbReference type="Pfam" id="PF16862"/>
    </source>
</evidence>
<evidence type="ECO:0000256" key="1">
    <source>
        <dbReference type="SAM" id="SignalP"/>
    </source>
</evidence>
<reference evidence="3 4" key="1">
    <citation type="journal article" date="2012" name="BMC Genomics">
        <title>Sequencing the genome of Marssonina brunnea reveals fungus-poplar co-evolution.</title>
        <authorList>
            <person name="Zhu S."/>
            <person name="Cao Y.-Z."/>
            <person name="Jiang C."/>
            <person name="Tan B.-Y."/>
            <person name="Wang Z."/>
            <person name="Feng S."/>
            <person name="Zhang L."/>
            <person name="Su X.-H."/>
            <person name="Brejova B."/>
            <person name="Vinar T."/>
            <person name="Xu M."/>
            <person name="Wang M.-X."/>
            <person name="Zhang S.-G."/>
            <person name="Huang M.-R."/>
            <person name="Wu R."/>
            <person name="Zhou Y."/>
        </authorList>
    </citation>
    <scope>NUCLEOTIDE SEQUENCE [LARGE SCALE GENOMIC DNA]</scope>
    <source>
        <strain evidence="3 4">MB_m1</strain>
    </source>
</reference>
<dbReference type="Gene3D" id="3.20.20.80">
    <property type="entry name" value="Glycosidases"/>
    <property type="match status" value="1"/>
</dbReference>
<accession>K1Y148</accession>
<dbReference type="OMA" id="TGTWPPI"/>
<proteinExistence type="predicted"/>
<feature type="chain" id="PRO_5003853341" evidence="1">
    <location>
        <begin position="28"/>
        <end position="486"/>
    </location>
</feature>
<dbReference type="eggNOG" id="ENOG502R0IR">
    <property type="taxonomic scope" value="Eukaryota"/>
</dbReference>
<dbReference type="Gene3D" id="2.60.40.1180">
    <property type="entry name" value="Golgi alpha-mannosidase II"/>
    <property type="match status" value="1"/>
</dbReference>
<evidence type="ECO:0000313" key="4">
    <source>
        <dbReference type="Proteomes" id="UP000006753"/>
    </source>
</evidence>
<gene>
    <name evidence="3" type="ORF">MBM_03116</name>
</gene>
<dbReference type="PANTHER" id="PTHR36183:SF3">
    <property type="entry name" value="BETA-GLUCURONIDASE C-TERMINAL DOMAIN-CONTAINING PROTEIN"/>
    <property type="match status" value="1"/>
</dbReference>
<feature type="domain" description="Beta-glucuronidase C-terminal" evidence="2">
    <location>
        <begin position="377"/>
        <end position="482"/>
    </location>
</feature>
<dbReference type="OrthoDB" id="2796951at2759"/>
<dbReference type="InterPro" id="IPR017853">
    <property type="entry name" value="GH"/>
</dbReference>
<organism evidence="3 4">
    <name type="scientific">Marssonina brunnea f. sp. multigermtubi (strain MB_m1)</name>
    <name type="common">Marssonina leaf spot fungus</name>
    <dbReference type="NCBI Taxonomy" id="1072389"/>
    <lineage>
        <taxon>Eukaryota</taxon>
        <taxon>Fungi</taxon>
        <taxon>Dikarya</taxon>
        <taxon>Ascomycota</taxon>
        <taxon>Pezizomycotina</taxon>
        <taxon>Leotiomycetes</taxon>
        <taxon>Helotiales</taxon>
        <taxon>Drepanopezizaceae</taxon>
        <taxon>Drepanopeziza</taxon>
    </lineage>
</organism>
<dbReference type="InParanoid" id="K1Y148"/>